<evidence type="ECO:0000313" key="1">
    <source>
        <dbReference type="EMBL" id="CUL02155.1"/>
    </source>
</evidence>
<accession>A0A0M9JDU4</accession>
<dbReference type="OrthoDB" id="8181at10239"/>
<dbReference type="KEGG" id="vg:26634763"/>
<proteinExistence type="predicted"/>
<name>A0A0M9JDU4_9CAUD</name>
<dbReference type="Proteomes" id="UP000204146">
    <property type="component" value="Segment"/>
</dbReference>
<dbReference type="Pfam" id="PF05939">
    <property type="entry name" value="Phage_min_tail"/>
    <property type="match status" value="1"/>
</dbReference>
<reference evidence="1 2" key="1">
    <citation type="journal article" date="2015" name="Genome Announc.">
        <title>Draft Genome Sequences of 14 Escherichia coli Phages Isolated from Cattle Slurry.</title>
        <authorList>
            <person name="Smith R."/>
            <person name="O'Hara M."/>
            <person name="Hobman J.L."/>
            <person name="Millard A.D."/>
        </authorList>
    </citation>
    <scope>NUCLEOTIDE SEQUENCE [LARGE SCALE GENOMIC DNA]</scope>
</reference>
<dbReference type="RefSeq" id="YP_009208103.1">
    <property type="nucleotide sequence ID" value="NC_028901.1"/>
</dbReference>
<dbReference type="InterPro" id="IPR010265">
    <property type="entry name" value="Phage_lambda_TipM"/>
</dbReference>
<organism evidence="1 2">
    <name type="scientific">Escherichia phage slur05</name>
    <dbReference type="NCBI Taxonomy" id="1720498"/>
    <lineage>
        <taxon>Viruses</taxon>
        <taxon>Duplodnaviria</taxon>
        <taxon>Heunggongvirae</taxon>
        <taxon>Uroviricota</taxon>
        <taxon>Caudoviricetes</taxon>
        <taxon>Dhillonvirus</taxon>
        <taxon>Dhillonvirus slur05</taxon>
    </lineage>
</organism>
<keyword evidence="2" id="KW-1185">Reference proteome</keyword>
<dbReference type="EMBL" id="LN881730">
    <property type="protein sequence ID" value="CUL02155.1"/>
    <property type="molecule type" value="Genomic_DNA"/>
</dbReference>
<sequence length="212" mass="23261">MIKWPSLQRGGFFMSQGTITLTKGSKTVTGAGTAFLSEIGKVRVFARIDGNDYTGKIAAFNSNTVITLADNWAGPTKAGVAYELIEAHDPRSNEWPYYWHMQLQGGGDVQLAFRSEELQFGNGYGQNIADGPNAETKQFPVQFIGLTTDKWCDPKLVYNFLRGHFVKPFVVTAPDGETGLFVVERSSLSYTDNGHYTATVSATLKTAIGFVR</sequence>
<dbReference type="GeneID" id="26634763"/>
<protein>
    <submittedName>
        <fullName evidence="1">Phage minor tail protein</fullName>
    </submittedName>
</protein>
<evidence type="ECO:0000313" key="2">
    <source>
        <dbReference type="Proteomes" id="UP000204146"/>
    </source>
</evidence>